<evidence type="ECO:0000259" key="8">
    <source>
        <dbReference type="PROSITE" id="PS50110"/>
    </source>
</evidence>
<dbReference type="Pfam" id="PF00072">
    <property type="entry name" value="Response_reg"/>
    <property type="match status" value="1"/>
</dbReference>
<evidence type="ECO:0000256" key="6">
    <source>
        <dbReference type="PROSITE-ProRule" id="PRU00169"/>
    </source>
</evidence>
<comment type="caution">
    <text evidence="9">The sequence shown here is derived from an EMBL/GenBank/DDBJ whole genome shotgun (WGS) entry which is preliminary data.</text>
</comment>
<keyword evidence="3" id="KW-0238">DNA-binding</keyword>
<gene>
    <name evidence="9" type="ORF">OXH55_05270</name>
</gene>
<name>A0ABT4CLV8_9CLOT</name>
<dbReference type="InterPro" id="IPR018062">
    <property type="entry name" value="HTH_AraC-typ_CS"/>
</dbReference>
<dbReference type="Gene3D" id="3.40.50.2300">
    <property type="match status" value="1"/>
</dbReference>
<dbReference type="Proteomes" id="UP001079657">
    <property type="component" value="Unassembled WGS sequence"/>
</dbReference>
<evidence type="ECO:0000256" key="2">
    <source>
        <dbReference type="ARBA" id="ARBA00023015"/>
    </source>
</evidence>
<dbReference type="Gene3D" id="1.10.10.60">
    <property type="entry name" value="Homeodomain-like"/>
    <property type="match status" value="2"/>
</dbReference>
<feature type="domain" description="HTH araC/xylS-type" evidence="7">
    <location>
        <begin position="416"/>
        <end position="514"/>
    </location>
</feature>
<reference evidence="9" key="1">
    <citation type="submission" date="2022-12" db="EMBL/GenBank/DDBJ databases">
        <authorList>
            <person name="Wang J."/>
        </authorList>
    </citation>
    <scope>NUCLEOTIDE SEQUENCE</scope>
    <source>
        <strain evidence="9">HY-42-06</strain>
    </source>
</reference>
<dbReference type="PANTHER" id="PTHR43280">
    <property type="entry name" value="ARAC-FAMILY TRANSCRIPTIONAL REGULATOR"/>
    <property type="match status" value="1"/>
</dbReference>
<feature type="domain" description="Response regulatory" evidence="8">
    <location>
        <begin position="3"/>
        <end position="120"/>
    </location>
</feature>
<sequence>MIKVMIVDDERFAREGMKRTIDWKKYECEICGEASNGYEGIEVARKTKPDLIVTDISMPGINGIEMAQSIKEFLPECKFIVITGYDDFQYARGAVKINAFDFILKPIDEEEFLSSIEKVHIEFKKNKEHIDIAREKVLLDMMRGKIITSKLDEFIREYNIDLKSIIIGCIENDNYQKILEKDRFDILHEQNEYIKNIIHLSIGEICHYIVECHENIIAVIIDTEELVHKDIANIFESIQLEVMKRKDNTITIGVSNFGSINEMKKVYDESKQALKNKLYEGKGSIIYFVDLKRENIIKWTYILNAENEIKLSLRAGDKNKISKQLHDIYFKVLKDNNIGYGIIKQVSIEIVLMALKILTQYNISVEKVLGEEFEAYKKVEGLHTINELYKWVNEIIISVLRYIKLENINISESGLNKAIKYINEHYTENICLKDVSRQVYLSESYLSRRIKKVVGISFVEYITKLRIEKAIEYLQNSNIKVSEVALKVGYPDYRYFSRIFKKHTGYSPSEFSNYNNQV</sequence>
<dbReference type="InterPro" id="IPR011006">
    <property type="entry name" value="CheY-like_superfamily"/>
</dbReference>
<dbReference type="PANTHER" id="PTHR43280:SF2">
    <property type="entry name" value="HTH-TYPE TRANSCRIPTIONAL REGULATOR EXSA"/>
    <property type="match status" value="1"/>
</dbReference>
<evidence type="ECO:0000256" key="1">
    <source>
        <dbReference type="ARBA" id="ARBA00018672"/>
    </source>
</evidence>
<keyword evidence="6" id="KW-0597">Phosphoprotein</keyword>
<dbReference type="SMART" id="SM00448">
    <property type="entry name" value="REC"/>
    <property type="match status" value="1"/>
</dbReference>
<evidence type="ECO:0000313" key="9">
    <source>
        <dbReference type="EMBL" id="MCY6370035.1"/>
    </source>
</evidence>
<proteinExistence type="predicted"/>
<comment type="function">
    <text evidence="5">May play the central regulatory role in sporulation. It may be an element of the effector pathway responsible for the activation of sporulation genes in response to nutritional stress. Spo0A may act in concert with spo0H (a sigma factor) to control the expression of some genes that are critical to the sporulation process.</text>
</comment>
<dbReference type="InterPro" id="IPR009057">
    <property type="entry name" value="Homeodomain-like_sf"/>
</dbReference>
<keyword evidence="4" id="KW-0804">Transcription</keyword>
<dbReference type="InterPro" id="IPR001789">
    <property type="entry name" value="Sig_transdc_resp-reg_receiver"/>
</dbReference>
<dbReference type="PROSITE" id="PS01124">
    <property type="entry name" value="HTH_ARAC_FAMILY_2"/>
    <property type="match status" value="1"/>
</dbReference>
<feature type="modified residue" description="4-aspartylphosphate" evidence="6">
    <location>
        <position position="55"/>
    </location>
</feature>
<dbReference type="SUPFAM" id="SSF52172">
    <property type="entry name" value="CheY-like"/>
    <property type="match status" value="1"/>
</dbReference>
<organism evidence="9 10">
    <name type="scientific">Clostridium ganghwense</name>
    <dbReference type="NCBI Taxonomy" id="312089"/>
    <lineage>
        <taxon>Bacteria</taxon>
        <taxon>Bacillati</taxon>
        <taxon>Bacillota</taxon>
        <taxon>Clostridia</taxon>
        <taxon>Eubacteriales</taxon>
        <taxon>Clostridiaceae</taxon>
        <taxon>Clostridium</taxon>
    </lineage>
</organism>
<dbReference type="EMBL" id="JAPQES010000001">
    <property type="protein sequence ID" value="MCY6370035.1"/>
    <property type="molecule type" value="Genomic_DNA"/>
</dbReference>
<dbReference type="RefSeq" id="WP_268048552.1">
    <property type="nucleotide sequence ID" value="NZ_JAPQES010000001.1"/>
</dbReference>
<dbReference type="PRINTS" id="PR00032">
    <property type="entry name" value="HTHARAC"/>
</dbReference>
<dbReference type="InterPro" id="IPR018060">
    <property type="entry name" value="HTH_AraC"/>
</dbReference>
<evidence type="ECO:0000256" key="5">
    <source>
        <dbReference type="ARBA" id="ARBA00024867"/>
    </source>
</evidence>
<dbReference type="InterPro" id="IPR020449">
    <property type="entry name" value="Tscrpt_reg_AraC-type_HTH"/>
</dbReference>
<evidence type="ECO:0000256" key="3">
    <source>
        <dbReference type="ARBA" id="ARBA00023125"/>
    </source>
</evidence>
<evidence type="ECO:0000259" key="7">
    <source>
        <dbReference type="PROSITE" id="PS01124"/>
    </source>
</evidence>
<evidence type="ECO:0000256" key="4">
    <source>
        <dbReference type="ARBA" id="ARBA00023163"/>
    </source>
</evidence>
<keyword evidence="10" id="KW-1185">Reference proteome</keyword>
<accession>A0ABT4CLV8</accession>
<dbReference type="PROSITE" id="PS00041">
    <property type="entry name" value="HTH_ARAC_FAMILY_1"/>
    <property type="match status" value="1"/>
</dbReference>
<dbReference type="SUPFAM" id="SSF46689">
    <property type="entry name" value="Homeodomain-like"/>
    <property type="match status" value="2"/>
</dbReference>
<dbReference type="SMART" id="SM00342">
    <property type="entry name" value="HTH_ARAC"/>
    <property type="match status" value="1"/>
</dbReference>
<dbReference type="Pfam" id="PF12833">
    <property type="entry name" value="HTH_18"/>
    <property type="match status" value="1"/>
</dbReference>
<protein>
    <recommendedName>
        <fullName evidence="1">Stage 0 sporulation protein A homolog</fullName>
    </recommendedName>
</protein>
<keyword evidence="2" id="KW-0805">Transcription regulation</keyword>
<dbReference type="PROSITE" id="PS50110">
    <property type="entry name" value="RESPONSE_REGULATORY"/>
    <property type="match status" value="1"/>
</dbReference>
<dbReference type="CDD" id="cd17536">
    <property type="entry name" value="REC_YesN-like"/>
    <property type="match status" value="1"/>
</dbReference>
<evidence type="ECO:0000313" key="10">
    <source>
        <dbReference type="Proteomes" id="UP001079657"/>
    </source>
</evidence>